<organism evidence="2 3">
    <name type="scientific">Dreissena polymorpha</name>
    <name type="common">Zebra mussel</name>
    <name type="synonym">Mytilus polymorpha</name>
    <dbReference type="NCBI Taxonomy" id="45954"/>
    <lineage>
        <taxon>Eukaryota</taxon>
        <taxon>Metazoa</taxon>
        <taxon>Spiralia</taxon>
        <taxon>Lophotrochozoa</taxon>
        <taxon>Mollusca</taxon>
        <taxon>Bivalvia</taxon>
        <taxon>Autobranchia</taxon>
        <taxon>Heteroconchia</taxon>
        <taxon>Euheterodonta</taxon>
        <taxon>Imparidentia</taxon>
        <taxon>Neoheterodontei</taxon>
        <taxon>Myida</taxon>
        <taxon>Dreissenoidea</taxon>
        <taxon>Dreissenidae</taxon>
        <taxon>Dreissena</taxon>
    </lineage>
</organism>
<evidence type="ECO:0000256" key="1">
    <source>
        <dbReference type="SAM" id="MobiDB-lite"/>
    </source>
</evidence>
<accession>A0A9D4EB83</accession>
<comment type="caution">
    <text evidence="2">The sequence shown here is derived from an EMBL/GenBank/DDBJ whole genome shotgun (WGS) entry which is preliminary data.</text>
</comment>
<sequence length="113" mass="12531">MFIPSGICVHLIGSTSCSMVPLHERRKPGTTLQGVAPDVTGTTLPSLFSFWDDPPPYSQRNRPTECHSQSATDVPSHPRKYIDYLSDPNAPFVSKEGAFAMRCTPRRRDLADI</sequence>
<keyword evidence="3" id="KW-1185">Reference proteome</keyword>
<evidence type="ECO:0000313" key="3">
    <source>
        <dbReference type="Proteomes" id="UP000828390"/>
    </source>
</evidence>
<feature type="region of interest" description="Disordered" evidence="1">
    <location>
        <begin position="57"/>
        <end position="77"/>
    </location>
</feature>
<dbReference type="Proteomes" id="UP000828390">
    <property type="component" value="Unassembled WGS sequence"/>
</dbReference>
<protein>
    <submittedName>
        <fullName evidence="2">Uncharacterized protein</fullName>
    </submittedName>
</protein>
<reference evidence="2" key="1">
    <citation type="journal article" date="2019" name="bioRxiv">
        <title>The Genome of the Zebra Mussel, Dreissena polymorpha: A Resource for Invasive Species Research.</title>
        <authorList>
            <person name="McCartney M.A."/>
            <person name="Auch B."/>
            <person name="Kono T."/>
            <person name="Mallez S."/>
            <person name="Zhang Y."/>
            <person name="Obille A."/>
            <person name="Becker A."/>
            <person name="Abrahante J.E."/>
            <person name="Garbe J."/>
            <person name="Badalamenti J.P."/>
            <person name="Herman A."/>
            <person name="Mangelson H."/>
            <person name="Liachko I."/>
            <person name="Sullivan S."/>
            <person name="Sone E.D."/>
            <person name="Koren S."/>
            <person name="Silverstein K.A.T."/>
            <person name="Beckman K.B."/>
            <person name="Gohl D.M."/>
        </authorList>
    </citation>
    <scope>NUCLEOTIDE SEQUENCE</scope>
    <source>
        <strain evidence="2">Duluth1</strain>
        <tissue evidence="2">Whole animal</tissue>
    </source>
</reference>
<feature type="compositionally biased region" description="Polar residues" evidence="1">
    <location>
        <begin position="58"/>
        <end position="73"/>
    </location>
</feature>
<gene>
    <name evidence="2" type="ORF">DPMN_178012</name>
</gene>
<reference evidence="2" key="2">
    <citation type="submission" date="2020-11" db="EMBL/GenBank/DDBJ databases">
        <authorList>
            <person name="McCartney M.A."/>
            <person name="Auch B."/>
            <person name="Kono T."/>
            <person name="Mallez S."/>
            <person name="Becker A."/>
            <person name="Gohl D.M."/>
            <person name="Silverstein K.A.T."/>
            <person name="Koren S."/>
            <person name="Bechman K.B."/>
            <person name="Herman A."/>
            <person name="Abrahante J.E."/>
            <person name="Garbe J."/>
        </authorList>
    </citation>
    <scope>NUCLEOTIDE SEQUENCE</scope>
    <source>
        <strain evidence="2">Duluth1</strain>
        <tissue evidence="2">Whole animal</tissue>
    </source>
</reference>
<name>A0A9D4EB83_DREPO</name>
<proteinExistence type="predicted"/>
<dbReference type="AlphaFoldDB" id="A0A9D4EB83"/>
<dbReference type="EMBL" id="JAIWYP010000009">
    <property type="protein sequence ID" value="KAH3776581.1"/>
    <property type="molecule type" value="Genomic_DNA"/>
</dbReference>
<evidence type="ECO:0000313" key="2">
    <source>
        <dbReference type="EMBL" id="KAH3776581.1"/>
    </source>
</evidence>